<comment type="similarity">
    <text evidence="5">Belongs to the arginase family.</text>
</comment>
<keyword evidence="2 7" id="KW-0378">Hydrolase</keyword>
<evidence type="ECO:0000256" key="5">
    <source>
        <dbReference type="PROSITE-ProRule" id="PRU00742"/>
    </source>
</evidence>
<evidence type="ECO:0000313" key="7">
    <source>
        <dbReference type="EMBL" id="AWR21133.1"/>
    </source>
</evidence>
<dbReference type="InterPro" id="IPR006035">
    <property type="entry name" value="Ureohydrolase"/>
</dbReference>
<dbReference type="Gene3D" id="3.40.800.10">
    <property type="entry name" value="Ureohydrolase domain"/>
    <property type="match status" value="1"/>
</dbReference>
<sequence>MSNKPAGLSHDALWPRAGGWPAPDEIAPGKRIDAALVGIPASQTSLSATNAHETPDAIRAALYRYSPALMQDRGVLDKNLRNDPAIIDLEELTVADFGNVSDPDSPAGEARTIALMADAAKASELVIALGGDNSITVAAALGVWGSDLETAGLITLDAHYDLRDGVSNGSPVRRLIEAGMNPERIVQIGIQDFANSASYARRAQEFGITVIHRDDLERRSMAEVMAEALSIAGSAGGPIHVDLDVDVCDRAVAPACPASVPGGISAFELRQAARAAGKHSQVHSIDLAEIDATMDTPDGRTIRLAALCVLEAVAGLSQR</sequence>
<dbReference type="OrthoDB" id="9788689at2"/>
<dbReference type="GO" id="GO:0006547">
    <property type="term" value="P:L-histidine metabolic process"/>
    <property type="evidence" value="ECO:0007669"/>
    <property type="project" value="UniProtKB-KW"/>
</dbReference>
<dbReference type="RefSeq" id="WP_110233005.1">
    <property type="nucleotide sequence ID" value="NZ_CP023994.1"/>
</dbReference>
<proteinExistence type="inferred from homology"/>
<evidence type="ECO:0000256" key="2">
    <source>
        <dbReference type="ARBA" id="ARBA00022801"/>
    </source>
</evidence>
<dbReference type="PANTHER" id="PTHR11358">
    <property type="entry name" value="ARGINASE/AGMATINASE"/>
    <property type="match status" value="1"/>
</dbReference>
<name>A0A2Z3S124_9MICO</name>
<dbReference type="AlphaFoldDB" id="A0A2Z3S124"/>
<dbReference type="InterPro" id="IPR023696">
    <property type="entry name" value="Ureohydrolase_dom_sf"/>
</dbReference>
<evidence type="ECO:0000313" key="8">
    <source>
        <dbReference type="Proteomes" id="UP000246894"/>
    </source>
</evidence>
<keyword evidence="8" id="KW-1185">Reference proteome</keyword>
<dbReference type="GO" id="GO:0050415">
    <property type="term" value="F:formimidoylglutamase activity"/>
    <property type="evidence" value="ECO:0007669"/>
    <property type="project" value="UniProtKB-EC"/>
</dbReference>
<dbReference type="EC" id="3.5.3.8" evidence="7"/>
<gene>
    <name evidence="7" type="ORF">AURMO_00519</name>
</gene>
<dbReference type="GO" id="GO:0046872">
    <property type="term" value="F:metal ion binding"/>
    <property type="evidence" value="ECO:0007669"/>
    <property type="project" value="UniProtKB-KW"/>
</dbReference>
<dbReference type="PIRSF" id="PIRSF036979">
    <property type="entry name" value="Arginase"/>
    <property type="match status" value="1"/>
</dbReference>
<accession>A0A2Z3S124</accession>
<dbReference type="PROSITE" id="PS51409">
    <property type="entry name" value="ARGINASE_2"/>
    <property type="match status" value="1"/>
</dbReference>
<keyword evidence="4" id="KW-0464">Manganese</keyword>
<protein>
    <submittedName>
        <fullName evidence="7">Formimidoylglutamase</fullName>
        <ecNumber evidence="7">3.5.3.8</ecNumber>
    </submittedName>
</protein>
<dbReference type="GO" id="GO:0033389">
    <property type="term" value="P:putrescine biosynthetic process from arginine, via agmatine"/>
    <property type="evidence" value="ECO:0007669"/>
    <property type="project" value="TreeGrafter"/>
</dbReference>
<dbReference type="EMBL" id="CP023994">
    <property type="protein sequence ID" value="AWR21133.1"/>
    <property type="molecule type" value="Genomic_DNA"/>
</dbReference>
<dbReference type="SUPFAM" id="SSF52768">
    <property type="entry name" value="Arginase/deacetylase"/>
    <property type="match status" value="1"/>
</dbReference>
<dbReference type="Proteomes" id="UP000246894">
    <property type="component" value="Chromosome"/>
</dbReference>
<evidence type="ECO:0000256" key="4">
    <source>
        <dbReference type="ARBA" id="ARBA00023211"/>
    </source>
</evidence>
<keyword evidence="3" id="KW-0369">Histidine metabolism</keyword>
<keyword evidence="1" id="KW-0479">Metal-binding</keyword>
<dbReference type="KEGG" id="aum:AURMO_00519"/>
<dbReference type="Pfam" id="PF00491">
    <property type="entry name" value="Arginase"/>
    <property type="match status" value="1"/>
</dbReference>
<evidence type="ECO:0000256" key="1">
    <source>
        <dbReference type="ARBA" id="ARBA00022723"/>
    </source>
</evidence>
<evidence type="ECO:0000256" key="3">
    <source>
        <dbReference type="ARBA" id="ARBA00022808"/>
    </source>
</evidence>
<dbReference type="PANTHER" id="PTHR11358:SF35">
    <property type="entry name" value="FORMIMIDOYLGLUTAMASE"/>
    <property type="match status" value="1"/>
</dbReference>
<feature type="region of interest" description="Disordered" evidence="6">
    <location>
        <begin position="1"/>
        <end position="20"/>
    </location>
</feature>
<dbReference type="GO" id="GO:0008783">
    <property type="term" value="F:agmatinase activity"/>
    <property type="evidence" value="ECO:0007669"/>
    <property type="project" value="TreeGrafter"/>
</dbReference>
<organism evidence="7 8">
    <name type="scientific">Aurantimicrobium photophilum</name>
    <dbReference type="NCBI Taxonomy" id="1987356"/>
    <lineage>
        <taxon>Bacteria</taxon>
        <taxon>Bacillati</taxon>
        <taxon>Actinomycetota</taxon>
        <taxon>Actinomycetes</taxon>
        <taxon>Micrococcales</taxon>
        <taxon>Microbacteriaceae</taxon>
        <taxon>Aurantimicrobium</taxon>
    </lineage>
</organism>
<reference evidence="7 8" key="1">
    <citation type="submission" date="2017-10" db="EMBL/GenBank/DDBJ databases">
        <title>Genome of an Actinobacterium that displays light-enhanced growth.</title>
        <authorList>
            <person name="Maresca J.A."/>
            <person name="Hempel P."/>
            <person name="Shevchenko O."/>
            <person name="Miller K.J."/>
            <person name="Hahn M.W."/>
        </authorList>
    </citation>
    <scope>NUCLEOTIDE SEQUENCE [LARGE SCALE GENOMIC DNA]</scope>
    <source>
        <strain evidence="7 8">MWH-Mo1</strain>
    </source>
</reference>
<evidence type="ECO:0000256" key="6">
    <source>
        <dbReference type="SAM" id="MobiDB-lite"/>
    </source>
</evidence>